<protein>
    <recommendedName>
        <fullName evidence="1">YtkA-like domain-containing protein</fullName>
    </recommendedName>
</protein>
<dbReference type="Pfam" id="PF13115">
    <property type="entry name" value="YtkA"/>
    <property type="match status" value="1"/>
</dbReference>
<dbReference type="AlphaFoldDB" id="A0A3B1DEZ8"/>
<evidence type="ECO:0000313" key="2">
    <source>
        <dbReference type="EMBL" id="VAX30295.1"/>
    </source>
</evidence>
<sequence>MKRIFLVLLGLFFMSAVVYATGFDMVKNVGDVTVRVSVGKDSPVVGKNNISVELLNPEKGAITDAEVELAYFMPAMPAMKYETSAIQEGSSYTAVLGLAMAGQWNVDVRFKRPGGKFEKTTFSINAK</sequence>
<evidence type="ECO:0000259" key="1">
    <source>
        <dbReference type="Pfam" id="PF13115"/>
    </source>
</evidence>
<accession>A0A3B1DEZ8</accession>
<organism evidence="2">
    <name type="scientific">hydrothermal vent metagenome</name>
    <dbReference type="NCBI Taxonomy" id="652676"/>
    <lineage>
        <taxon>unclassified sequences</taxon>
        <taxon>metagenomes</taxon>
        <taxon>ecological metagenomes</taxon>
    </lineage>
</organism>
<reference evidence="2" key="1">
    <citation type="submission" date="2018-06" db="EMBL/GenBank/DDBJ databases">
        <authorList>
            <person name="Zhirakovskaya E."/>
        </authorList>
    </citation>
    <scope>NUCLEOTIDE SEQUENCE</scope>
</reference>
<proteinExistence type="predicted"/>
<name>A0A3B1DEZ8_9ZZZZ</name>
<gene>
    <name evidence="2" type="ORF">MNBD_NITROSPIRAE02-409</name>
</gene>
<dbReference type="EMBL" id="UOGH01000156">
    <property type="protein sequence ID" value="VAX30295.1"/>
    <property type="molecule type" value="Genomic_DNA"/>
</dbReference>
<dbReference type="InterPro" id="IPR032693">
    <property type="entry name" value="YtkA-like_dom"/>
</dbReference>
<feature type="domain" description="YtkA-like" evidence="1">
    <location>
        <begin position="29"/>
        <end position="108"/>
    </location>
</feature>